<dbReference type="VEuPathDB" id="FungiDB:AFLA_002792"/>
<dbReference type="Gene3D" id="3.50.50.60">
    <property type="entry name" value="FAD/NAD(P)-binding domain"/>
    <property type="match status" value="2"/>
</dbReference>
<dbReference type="GO" id="GO:0050660">
    <property type="term" value="F:flavin adenine dinucleotide binding"/>
    <property type="evidence" value="ECO:0007669"/>
    <property type="project" value="InterPro"/>
</dbReference>
<evidence type="ECO:0000256" key="5">
    <source>
        <dbReference type="ARBA" id="ARBA00023002"/>
    </source>
</evidence>
<comment type="similarity">
    <text evidence="2">Belongs to the FAD-binding monooxygenase family.</text>
</comment>
<dbReference type="PANTHER" id="PTHR42877">
    <property type="entry name" value="L-ORNITHINE N(5)-MONOOXYGENASE-RELATED"/>
    <property type="match status" value="1"/>
</dbReference>
<dbReference type="SUPFAM" id="SSF51905">
    <property type="entry name" value="FAD/NAD(P)-binding domain"/>
    <property type="match status" value="2"/>
</dbReference>
<evidence type="ECO:0000256" key="3">
    <source>
        <dbReference type="ARBA" id="ARBA00022630"/>
    </source>
</evidence>
<evidence type="ECO:0000313" key="8">
    <source>
        <dbReference type="Proteomes" id="UP000596276"/>
    </source>
</evidence>
<dbReference type="InterPro" id="IPR000960">
    <property type="entry name" value="Flavin_mOase"/>
</dbReference>
<gene>
    <name evidence="7" type="ORF">F9C07_2061697</name>
</gene>
<comment type="cofactor">
    <cofactor evidence="1">
        <name>FAD</name>
        <dbReference type="ChEBI" id="CHEBI:57692"/>
    </cofactor>
</comment>
<sequence length="553" mass="63050">MGSISDHHEAKARKASSTRCQGPYDIIDEPSRSRRRIRIIVIGAGASALNFAHDVDQSTLDIELVLYEKNPEVGGTWYENRYPGCGCDIPSVNYQFSWAPSPEWTSFYSLASEILGYFKGIADEYGLRKYIRLSHRVVGATWDEHDQQWHVRVQRGGNPGDVFEDRGYILVNASGVLNKWKWPAIRGRETFQGPMLHSAHWDDQVVLKGKRVAVIGSGSSAVQIVPTIQPNTAKQKDILRNDPQKYLAYRKKIESELNSRFRFILNGSKEQANARAYAEKDMRSKLASHPEIAEWIVPKDFAVGCRRPTPGYGYLEALCSENTELVSQSIAEITPKGIKTTDGVEHEVDVIVCATGFDVSWRPSYPTIGREGRSLSEQWKDIPRTYLSITVPNFPNYLIFNGPFGPYGHGSFLPITETLSHHFLQILEKMSSEGVTSFEPKEEAVADFFEHHRKFMPRTAWTSPCRSWFKQGTVDGEVMMWPGSRIHFFETMKQPRWEDYNLRYTTTNRFGYLGNGFAAREFDGSDMSWYLGTLEGNERAYLPDEDFEDFMVH</sequence>
<proteinExistence type="inferred from homology"/>
<dbReference type="PANTHER" id="PTHR42877:SF7">
    <property type="entry name" value="FLAVIN-BINDING MONOOXYGENASE-RELATED"/>
    <property type="match status" value="1"/>
</dbReference>
<dbReference type="InterPro" id="IPR020946">
    <property type="entry name" value="Flavin_mOase-like"/>
</dbReference>
<dbReference type="Proteomes" id="UP000596276">
    <property type="component" value="Chromosome 1"/>
</dbReference>
<accession>A0A7U2MNS1</accession>
<dbReference type="EMBL" id="CP044619">
    <property type="protein sequence ID" value="QRD87045.1"/>
    <property type="molecule type" value="Genomic_DNA"/>
</dbReference>
<evidence type="ECO:0000256" key="4">
    <source>
        <dbReference type="ARBA" id="ARBA00022827"/>
    </source>
</evidence>
<keyword evidence="8" id="KW-1185">Reference proteome</keyword>
<evidence type="ECO:0000256" key="6">
    <source>
        <dbReference type="SAM" id="MobiDB-lite"/>
    </source>
</evidence>
<dbReference type="AlphaFoldDB" id="A0A7U2MNS1"/>
<dbReference type="GO" id="GO:0004499">
    <property type="term" value="F:N,N-dimethylaniline monooxygenase activity"/>
    <property type="evidence" value="ECO:0007669"/>
    <property type="project" value="InterPro"/>
</dbReference>
<dbReference type="Pfam" id="PF00743">
    <property type="entry name" value="FMO-like"/>
    <property type="match status" value="1"/>
</dbReference>
<dbReference type="PRINTS" id="PR00370">
    <property type="entry name" value="FMOXYGENASE"/>
</dbReference>
<evidence type="ECO:0000313" key="7">
    <source>
        <dbReference type="EMBL" id="QRD87045.1"/>
    </source>
</evidence>
<reference evidence="8" key="1">
    <citation type="journal article" date="2021" name="G3 (Bethesda)">
        <title>Chromosome assembled and annotated genome sequence of Aspergillus flavus NRRL 3357.</title>
        <authorList>
            <person name="Skerker J.M."/>
            <person name="Pianalto K.M."/>
            <person name="Mondo S.J."/>
            <person name="Yang K."/>
            <person name="Arkin A.P."/>
            <person name="Keller N.P."/>
            <person name="Grigoriev I.V."/>
            <person name="Louise Glass N.L."/>
        </authorList>
    </citation>
    <scope>NUCLEOTIDE SEQUENCE [LARGE SCALE GENOMIC DNA]</scope>
    <source>
        <strain evidence="8">ATCC 200026 / FGSC A1120 / IAM 13836 / NRRL 3357 / JCM 12722 / SRRC 167</strain>
    </source>
</reference>
<dbReference type="GO" id="GO:0050661">
    <property type="term" value="F:NADP binding"/>
    <property type="evidence" value="ECO:0007669"/>
    <property type="project" value="InterPro"/>
</dbReference>
<keyword evidence="3" id="KW-0285">Flavoprotein</keyword>
<dbReference type="InterPro" id="IPR051209">
    <property type="entry name" value="FAD-bind_Monooxygenase_sf"/>
</dbReference>
<feature type="region of interest" description="Disordered" evidence="6">
    <location>
        <begin position="1"/>
        <end position="27"/>
    </location>
</feature>
<name>A0A7U2MNS1_ASPFN</name>
<dbReference type="InterPro" id="IPR036188">
    <property type="entry name" value="FAD/NAD-bd_sf"/>
</dbReference>
<evidence type="ECO:0000256" key="2">
    <source>
        <dbReference type="ARBA" id="ARBA00010139"/>
    </source>
</evidence>
<keyword evidence="4" id="KW-0274">FAD</keyword>
<organism evidence="7 8">
    <name type="scientific">Aspergillus flavus (strain ATCC 200026 / FGSC A1120 / IAM 13836 / NRRL 3357 / JCM 12722 / SRRC 167)</name>
    <dbReference type="NCBI Taxonomy" id="332952"/>
    <lineage>
        <taxon>Eukaryota</taxon>
        <taxon>Fungi</taxon>
        <taxon>Dikarya</taxon>
        <taxon>Ascomycota</taxon>
        <taxon>Pezizomycotina</taxon>
        <taxon>Eurotiomycetes</taxon>
        <taxon>Eurotiomycetidae</taxon>
        <taxon>Eurotiales</taxon>
        <taxon>Aspergillaceae</taxon>
        <taxon>Aspergillus</taxon>
        <taxon>Aspergillus subgen. Circumdati</taxon>
    </lineage>
</organism>
<evidence type="ECO:0000256" key="1">
    <source>
        <dbReference type="ARBA" id="ARBA00001974"/>
    </source>
</evidence>
<keyword evidence="7" id="KW-0503">Monooxygenase</keyword>
<keyword evidence="5" id="KW-0560">Oxidoreductase</keyword>
<dbReference type="VEuPathDB" id="FungiDB:F9C07_2061697"/>
<protein>
    <submittedName>
        <fullName evidence="7">Dimethylaniline monooxygenase</fullName>
    </submittedName>
</protein>